<name>A0A9P6NS49_9BASI</name>
<feature type="region of interest" description="Disordered" evidence="1">
    <location>
        <begin position="541"/>
        <end position="563"/>
    </location>
</feature>
<dbReference type="SUPFAM" id="SSF48371">
    <property type="entry name" value="ARM repeat"/>
    <property type="match status" value="1"/>
</dbReference>
<dbReference type="InterPro" id="IPR045967">
    <property type="entry name" value="HAM1-like_N"/>
</dbReference>
<dbReference type="Proteomes" id="UP000886653">
    <property type="component" value="Unassembled WGS sequence"/>
</dbReference>
<keyword evidence="4" id="KW-1185">Reference proteome</keyword>
<gene>
    <name evidence="3" type="ORF">CROQUDRAFT_653774</name>
</gene>
<reference evidence="3" key="1">
    <citation type="submission" date="2013-11" db="EMBL/GenBank/DDBJ databases">
        <title>Genome sequence of the fusiform rust pathogen reveals effectors for host alternation and coevolution with pine.</title>
        <authorList>
            <consortium name="DOE Joint Genome Institute"/>
            <person name="Smith K."/>
            <person name="Pendleton A."/>
            <person name="Kubisiak T."/>
            <person name="Anderson C."/>
            <person name="Salamov A."/>
            <person name="Aerts A."/>
            <person name="Riley R."/>
            <person name="Clum A."/>
            <person name="Lindquist E."/>
            <person name="Ence D."/>
            <person name="Campbell M."/>
            <person name="Kronenberg Z."/>
            <person name="Feau N."/>
            <person name="Dhillon B."/>
            <person name="Hamelin R."/>
            <person name="Burleigh J."/>
            <person name="Smith J."/>
            <person name="Yandell M."/>
            <person name="Nelson C."/>
            <person name="Grigoriev I."/>
            <person name="Davis J."/>
        </authorList>
    </citation>
    <scope>NUCLEOTIDE SEQUENCE</scope>
    <source>
        <strain evidence="3">G11</strain>
    </source>
</reference>
<dbReference type="AlphaFoldDB" id="A0A9P6NS49"/>
<proteinExistence type="predicted"/>
<evidence type="ECO:0000313" key="4">
    <source>
        <dbReference type="Proteomes" id="UP000886653"/>
    </source>
</evidence>
<organism evidence="3 4">
    <name type="scientific">Cronartium quercuum f. sp. fusiforme G11</name>
    <dbReference type="NCBI Taxonomy" id="708437"/>
    <lineage>
        <taxon>Eukaryota</taxon>
        <taxon>Fungi</taxon>
        <taxon>Dikarya</taxon>
        <taxon>Basidiomycota</taxon>
        <taxon>Pucciniomycotina</taxon>
        <taxon>Pucciniomycetes</taxon>
        <taxon>Pucciniales</taxon>
        <taxon>Coleosporiaceae</taxon>
        <taxon>Cronartium</taxon>
    </lineage>
</organism>
<feature type="region of interest" description="Disordered" evidence="1">
    <location>
        <begin position="636"/>
        <end position="657"/>
    </location>
</feature>
<evidence type="ECO:0000313" key="3">
    <source>
        <dbReference type="EMBL" id="KAG0149224.1"/>
    </source>
</evidence>
<evidence type="ECO:0000256" key="1">
    <source>
        <dbReference type="SAM" id="MobiDB-lite"/>
    </source>
</evidence>
<feature type="compositionally biased region" description="Acidic residues" evidence="1">
    <location>
        <begin position="642"/>
        <end position="657"/>
    </location>
</feature>
<dbReference type="PANTHER" id="PTHR31138:SF1">
    <property type="entry name" value="PDZ DOMAIN-CONTAINING PROTEIN"/>
    <property type="match status" value="1"/>
</dbReference>
<comment type="caution">
    <text evidence="3">The sequence shown here is derived from an EMBL/GenBank/DDBJ whole genome shotgun (WGS) entry which is preliminary data.</text>
</comment>
<protein>
    <recommendedName>
        <fullName evidence="2">HAM1-like N-terminal domain-containing protein</fullName>
    </recommendedName>
</protein>
<dbReference type="InterPro" id="IPR016024">
    <property type="entry name" value="ARM-type_fold"/>
</dbReference>
<dbReference type="OrthoDB" id="5407957at2759"/>
<dbReference type="EMBL" id="MU167229">
    <property type="protein sequence ID" value="KAG0149224.1"/>
    <property type="molecule type" value="Genomic_DNA"/>
</dbReference>
<evidence type="ECO:0000259" key="2">
    <source>
        <dbReference type="Pfam" id="PF19343"/>
    </source>
</evidence>
<dbReference type="Pfam" id="PF19343">
    <property type="entry name" value="HAM1_N"/>
    <property type="match status" value="1"/>
</dbReference>
<feature type="domain" description="HAM1-like N-terminal" evidence="2">
    <location>
        <begin position="318"/>
        <end position="468"/>
    </location>
</feature>
<accession>A0A9P6NS49</accession>
<sequence>MTQSLHLNHLTRFTAAISIGKLPTQVQLESILDSLLGSALFEEPSTELISALAGFLRAFRDFTHSKNPKNQFQTLLYAASHHLTLAPILDPPSTSQHLPTPQELSHALLNLLHIILSSESFRNLLDSTYSLLAQIGKGAPDDNRPQELIDEISRSLVSILVGIKSHLSATLRETLAAIATYGWRYADHIEEQAELTEVCEIAFECVCGFTGREPWTDLAEAVRKLIDDRAVIEIRDQLYRLLSQAMEDDERIYDPSFYRSFQSLLIRLWDTTKPEQLSEPLRILKEIRDRIVTDEKSVALVVSLADLAGHFNIEEASQQSGALSKRVWRDLVLAILPKLLAMVKEIPLPRIEFVSNSVQLAIDPLGLRSTTSFMPTYLRYTSHTTITLEKPPITERASTTIDVPSPSPSPSLVSRHTLTIRGLRLYTKDVGFYVEKKSCLVKFSDEGLVDVFVGMGTDDGLSCAFELVFDDEHWLKVKATHVEVQGLGFFPHHSSHPVLNWFLKRGLALFVQSKLASTLESHLAHQLKQLEDLVVRIRARYSNAPGPRPDQNPDEGDKDDKRRAKMKVEGVGLRIEADDGSYVIGIGLGDRLLEGKGLPGIKRGMEQVKEAAGEAASEAVGQVQAKVNGLAKAVQEGLRDGSEEEEEWRSDAFEVDN</sequence>
<dbReference type="PANTHER" id="PTHR31138">
    <property type="entry name" value="CHROMOSOME 19, WHOLE GENOME SHOTGUN SEQUENCE"/>
    <property type="match status" value="1"/>
</dbReference>